<evidence type="ECO:0000313" key="4">
    <source>
        <dbReference type="WBParaSite" id="NBR_0001519301-mRNA-1"/>
    </source>
</evidence>
<feature type="transmembrane region" description="Helical" evidence="1">
    <location>
        <begin position="134"/>
        <end position="154"/>
    </location>
</feature>
<gene>
    <name evidence="2" type="ORF">NBR_LOCUS15194</name>
</gene>
<reference evidence="2 3" key="2">
    <citation type="submission" date="2018-11" db="EMBL/GenBank/DDBJ databases">
        <authorList>
            <consortium name="Pathogen Informatics"/>
        </authorList>
    </citation>
    <scope>NUCLEOTIDE SEQUENCE [LARGE SCALE GENOMIC DNA]</scope>
</reference>
<organism evidence="4">
    <name type="scientific">Nippostrongylus brasiliensis</name>
    <name type="common">Rat hookworm</name>
    <dbReference type="NCBI Taxonomy" id="27835"/>
    <lineage>
        <taxon>Eukaryota</taxon>
        <taxon>Metazoa</taxon>
        <taxon>Ecdysozoa</taxon>
        <taxon>Nematoda</taxon>
        <taxon>Chromadorea</taxon>
        <taxon>Rhabditida</taxon>
        <taxon>Rhabditina</taxon>
        <taxon>Rhabditomorpha</taxon>
        <taxon>Strongyloidea</taxon>
        <taxon>Heligmosomidae</taxon>
        <taxon>Nippostrongylus</taxon>
    </lineage>
</organism>
<keyword evidence="1" id="KW-0812">Transmembrane</keyword>
<dbReference type="EMBL" id="UYSL01021634">
    <property type="protein sequence ID" value="VDL78788.1"/>
    <property type="molecule type" value="Genomic_DNA"/>
</dbReference>
<feature type="transmembrane region" description="Helical" evidence="1">
    <location>
        <begin position="83"/>
        <end position="103"/>
    </location>
</feature>
<dbReference type="Gene3D" id="1.20.1070.10">
    <property type="entry name" value="Rhodopsin 7-helix transmembrane proteins"/>
    <property type="match status" value="1"/>
</dbReference>
<accession>A0A0N4YEP9</accession>
<feature type="transmembrane region" description="Helical" evidence="1">
    <location>
        <begin position="160"/>
        <end position="187"/>
    </location>
</feature>
<dbReference type="SUPFAM" id="SSF81321">
    <property type="entry name" value="Family A G protein-coupled receptor-like"/>
    <property type="match status" value="1"/>
</dbReference>
<feature type="transmembrane region" description="Helical" evidence="1">
    <location>
        <begin position="6"/>
        <end position="23"/>
    </location>
</feature>
<keyword evidence="3" id="KW-1185">Reference proteome</keyword>
<protein>
    <submittedName>
        <fullName evidence="4">G_PROTEIN_RECEP_F1_2 domain-containing protein</fullName>
    </submittedName>
</protein>
<dbReference type="AlphaFoldDB" id="A0A0N4YEP9"/>
<evidence type="ECO:0000313" key="3">
    <source>
        <dbReference type="Proteomes" id="UP000271162"/>
    </source>
</evidence>
<evidence type="ECO:0000313" key="2">
    <source>
        <dbReference type="EMBL" id="VDL78788.1"/>
    </source>
</evidence>
<evidence type="ECO:0000256" key="1">
    <source>
        <dbReference type="SAM" id="Phobius"/>
    </source>
</evidence>
<name>A0A0N4YEP9_NIPBR</name>
<feature type="transmembrane region" description="Helical" evidence="1">
    <location>
        <begin position="43"/>
        <end position="63"/>
    </location>
</feature>
<reference evidence="4" key="1">
    <citation type="submission" date="2017-02" db="UniProtKB">
        <authorList>
            <consortium name="WormBaseParasite"/>
        </authorList>
    </citation>
    <scope>IDENTIFICATION</scope>
</reference>
<sequence>MLFELVFTYFSILLLFFMALNRYAAHSTSHLTTFLINRKGMCYITFGLLLLSVIVSIAVYQLSGLRRGFDDMMDDSATNVVPIAIANCIFYSLPIIASVFYFVTYRSLRSQEPGAVTDTTKTLLDNAEKVNLKAGISTLIVYLISLIMNVVMIATKPFGISVLLLFIAQLLCSTAPQLCLPITVMIFSKEVRHAAKHTCFYSLKEQFHANNCWAASVGAASSSNSLPTMLPTNSITTQSRNDVVSRDV</sequence>
<dbReference type="WBParaSite" id="NBR_0001519301-mRNA-1">
    <property type="protein sequence ID" value="NBR_0001519301-mRNA-1"/>
    <property type="gene ID" value="NBR_0001519301"/>
</dbReference>
<proteinExistence type="predicted"/>
<keyword evidence="1" id="KW-1133">Transmembrane helix</keyword>
<keyword evidence="1" id="KW-0472">Membrane</keyword>
<dbReference type="Proteomes" id="UP000271162">
    <property type="component" value="Unassembled WGS sequence"/>
</dbReference>